<dbReference type="InterPro" id="IPR006689">
    <property type="entry name" value="Small_GTPase_ARF/SAR"/>
</dbReference>
<accession>A0A3B3SMZ3</accession>
<keyword evidence="1" id="KW-0547">Nucleotide-binding</keyword>
<keyword evidence="2" id="KW-0342">GTP-binding</keyword>
<dbReference type="GO" id="GO:0005525">
    <property type="term" value="F:GTP binding"/>
    <property type="evidence" value="ECO:0007669"/>
    <property type="project" value="UniProtKB-KW"/>
</dbReference>
<dbReference type="SUPFAM" id="SSF52540">
    <property type="entry name" value="P-loop containing nucleoside triphosphate hydrolases"/>
    <property type="match status" value="1"/>
</dbReference>
<dbReference type="STRING" id="1676925.ENSPKIP00000032087"/>
<dbReference type="AlphaFoldDB" id="A0A3B3SMZ3"/>
<dbReference type="Gene3D" id="3.40.50.300">
    <property type="entry name" value="P-loop containing nucleotide triphosphate hydrolases"/>
    <property type="match status" value="1"/>
</dbReference>
<proteinExistence type="predicted"/>
<organism evidence="3 4">
    <name type="scientific">Paramormyrops kingsleyae</name>
    <dbReference type="NCBI Taxonomy" id="1676925"/>
    <lineage>
        <taxon>Eukaryota</taxon>
        <taxon>Metazoa</taxon>
        <taxon>Chordata</taxon>
        <taxon>Craniata</taxon>
        <taxon>Vertebrata</taxon>
        <taxon>Euteleostomi</taxon>
        <taxon>Actinopterygii</taxon>
        <taxon>Neopterygii</taxon>
        <taxon>Teleostei</taxon>
        <taxon>Osteoglossocephala</taxon>
        <taxon>Osteoglossomorpha</taxon>
        <taxon>Osteoglossiformes</taxon>
        <taxon>Mormyridae</taxon>
        <taxon>Paramormyrops</taxon>
    </lineage>
</organism>
<dbReference type="Proteomes" id="UP000261540">
    <property type="component" value="Unplaced"/>
</dbReference>
<evidence type="ECO:0000313" key="3">
    <source>
        <dbReference type="Ensembl" id="ENSPKIP00000032087.1"/>
    </source>
</evidence>
<evidence type="ECO:0000313" key="4">
    <source>
        <dbReference type="Proteomes" id="UP000261540"/>
    </source>
</evidence>
<evidence type="ECO:0000256" key="2">
    <source>
        <dbReference type="ARBA" id="ARBA00023134"/>
    </source>
</evidence>
<keyword evidence="4" id="KW-1185">Reference proteome</keyword>
<sequence>MGLVQSCSGYHKPLHVVLLGLDSAGKSTIFYRLRWNEDLKTQPTIGFNVGMQQYEVCKQDIMNVEVYCLYIYIVLKGILACKRLSVTLIGKYKDPLSDTSTGWIAAVPNCVFAA</sequence>
<protein>
    <submittedName>
        <fullName evidence="3">Uncharacterized protein</fullName>
    </submittedName>
</protein>
<name>A0A3B3SMZ3_9TELE</name>
<reference evidence="3" key="1">
    <citation type="submission" date="2025-08" db="UniProtKB">
        <authorList>
            <consortium name="Ensembl"/>
        </authorList>
    </citation>
    <scope>IDENTIFICATION</scope>
</reference>
<evidence type="ECO:0000256" key="1">
    <source>
        <dbReference type="ARBA" id="ARBA00022741"/>
    </source>
</evidence>
<dbReference type="Ensembl" id="ENSPKIT00000012946.1">
    <property type="protein sequence ID" value="ENSPKIP00000032087.1"/>
    <property type="gene ID" value="ENSPKIG00000012319.1"/>
</dbReference>
<dbReference type="InterPro" id="IPR027417">
    <property type="entry name" value="P-loop_NTPase"/>
</dbReference>
<dbReference type="GO" id="GO:0003924">
    <property type="term" value="F:GTPase activity"/>
    <property type="evidence" value="ECO:0007669"/>
    <property type="project" value="InterPro"/>
</dbReference>
<reference evidence="3" key="2">
    <citation type="submission" date="2025-09" db="UniProtKB">
        <authorList>
            <consortium name="Ensembl"/>
        </authorList>
    </citation>
    <scope>IDENTIFICATION</scope>
</reference>
<dbReference type="Pfam" id="PF00025">
    <property type="entry name" value="Arf"/>
    <property type="match status" value="1"/>
</dbReference>